<keyword evidence="4" id="KW-1185">Reference proteome</keyword>
<dbReference type="Pfam" id="PF01738">
    <property type="entry name" value="DLH"/>
    <property type="match status" value="1"/>
</dbReference>
<dbReference type="InterPro" id="IPR002925">
    <property type="entry name" value="Dienelactn_hydro"/>
</dbReference>
<dbReference type="SUPFAM" id="SSF53474">
    <property type="entry name" value="alpha/beta-Hydrolases"/>
    <property type="match status" value="1"/>
</dbReference>
<evidence type="ECO:0000256" key="1">
    <source>
        <dbReference type="SAM" id="SignalP"/>
    </source>
</evidence>
<dbReference type="PANTHER" id="PTHR17630:SF44">
    <property type="entry name" value="PROTEIN AIM2"/>
    <property type="match status" value="1"/>
</dbReference>
<gene>
    <name evidence="3" type="ORF">EUX98_g7119</name>
</gene>
<evidence type="ECO:0000313" key="3">
    <source>
        <dbReference type="EMBL" id="THH27069.1"/>
    </source>
</evidence>
<dbReference type="Proteomes" id="UP000308730">
    <property type="component" value="Unassembled WGS sequence"/>
</dbReference>
<dbReference type="PROSITE" id="PS51257">
    <property type="entry name" value="PROKAR_LIPOPROTEIN"/>
    <property type="match status" value="1"/>
</dbReference>
<sequence>MRSTLICIAQTLFLVACAIPSILAQTPNNASDSLSAYCPDAKEQSKSLVGARRDVEMITYSCGASSGNHTEEAGNMMKRGNPTNVCGAQCTTHCFNPSGGGPDPNECKVVSDALRYDSQNIGNLFNIPQTTNGAVVTMQYKSCKSFFVNQAKGLDLQYCRQDWASVLDYVAFNCQATQNAHGGLCLAAISLSPIAGSSTPESLELFGCGHLISATIYARWLVSWRFICVTVRLRPRMTAAVRIPISTYSKTWQRQDNHNQGRRMPTRDDMAATDNVILGVRHEGVPQGKFENIGGHECYVATPSGDYAHDKVILYLLDLYGLKTDHNKRLADDFARNGFRVIIPDILCGDAMTEERRNHPDFKWDDFRANHTDATWIPILDDVVKALKASGVTRIGTIAHSFGGTPAFYLAYANESHVTILSTPSRMDRGTFEKYRETSRAPLLLHGCEVDRMFTQEVQAVADEVLENGQFHPGYERTYWDGCNHGFASKDDADAKAKAAKEGVFEVSVKFFRKYL</sequence>
<dbReference type="PANTHER" id="PTHR17630">
    <property type="entry name" value="DIENELACTONE HYDROLASE"/>
    <property type="match status" value="1"/>
</dbReference>
<organism evidence="3 4">
    <name type="scientific">Antrodiella citrinella</name>
    <dbReference type="NCBI Taxonomy" id="2447956"/>
    <lineage>
        <taxon>Eukaryota</taxon>
        <taxon>Fungi</taxon>
        <taxon>Dikarya</taxon>
        <taxon>Basidiomycota</taxon>
        <taxon>Agaricomycotina</taxon>
        <taxon>Agaricomycetes</taxon>
        <taxon>Polyporales</taxon>
        <taxon>Steccherinaceae</taxon>
        <taxon>Antrodiella</taxon>
    </lineage>
</organism>
<evidence type="ECO:0000259" key="2">
    <source>
        <dbReference type="Pfam" id="PF01738"/>
    </source>
</evidence>
<keyword evidence="1" id="KW-0732">Signal</keyword>
<name>A0A4S4MML6_9APHY</name>
<feature type="domain" description="Dienelactone hydrolase" evidence="2">
    <location>
        <begin position="298"/>
        <end position="516"/>
    </location>
</feature>
<accession>A0A4S4MML6</accession>
<protein>
    <recommendedName>
        <fullName evidence="2">Dienelactone hydrolase domain-containing protein</fullName>
    </recommendedName>
</protein>
<feature type="signal peptide" evidence="1">
    <location>
        <begin position="1"/>
        <end position="24"/>
    </location>
</feature>
<proteinExistence type="predicted"/>
<comment type="caution">
    <text evidence="3">The sequence shown here is derived from an EMBL/GenBank/DDBJ whole genome shotgun (WGS) entry which is preliminary data.</text>
</comment>
<dbReference type="EMBL" id="SGPM01000283">
    <property type="protein sequence ID" value="THH27069.1"/>
    <property type="molecule type" value="Genomic_DNA"/>
</dbReference>
<dbReference type="InterPro" id="IPR029058">
    <property type="entry name" value="AB_hydrolase_fold"/>
</dbReference>
<dbReference type="Gene3D" id="3.40.50.1820">
    <property type="entry name" value="alpha/beta hydrolase"/>
    <property type="match status" value="1"/>
</dbReference>
<dbReference type="AlphaFoldDB" id="A0A4S4MML6"/>
<feature type="chain" id="PRO_5020612860" description="Dienelactone hydrolase domain-containing protein" evidence="1">
    <location>
        <begin position="25"/>
        <end position="516"/>
    </location>
</feature>
<evidence type="ECO:0000313" key="4">
    <source>
        <dbReference type="Proteomes" id="UP000308730"/>
    </source>
</evidence>
<dbReference type="GO" id="GO:0016787">
    <property type="term" value="F:hydrolase activity"/>
    <property type="evidence" value="ECO:0007669"/>
    <property type="project" value="InterPro"/>
</dbReference>
<reference evidence="3 4" key="1">
    <citation type="submission" date="2019-02" db="EMBL/GenBank/DDBJ databases">
        <title>Genome sequencing of the rare red list fungi Antrodiella citrinella (Flaviporus citrinellus).</title>
        <authorList>
            <person name="Buettner E."/>
            <person name="Kellner H."/>
        </authorList>
    </citation>
    <scope>NUCLEOTIDE SEQUENCE [LARGE SCALE GENOMIC DNA]</scope>
    <source>
        <strain evidence="3 4">DSM 108506</strain>
    </source>
</reference>
<dbReference type="OrthoDB" id="3226519at2759"/>